<gene>
    <name evidence="6" type="ORF">AWC22_01185</name>
</gene>
<dbReference type="PANTHER" id="PTHR48267">
    <property type="entry name" value="CUPREDOXIN SUPERFAMILY PROTEIN"/>
    <property type="match status" value="1"/>
</dbReference>
<dbReference type="OrthoDB" id="345021at2"/>
<accession>A0A1X2CAY8</accession>
<comment type="similarity">
    <text evidence="1">Belongs to the multicopper oxidase family.</text>
</comment>
<dbReference type="PANTHER" id="PTHR48267:SF1">
    <property type="entry name" value="BILIRUBIN OXIDASE"/>
    <property type="match status" value="1"/>
</dbReference>
<evidence type="ECO:0000259" key="5">
    <source>
        <dbReference type="Pfam" id="PF07732"/>
    </source>
</evidence>
<dbReference type="Pfam" id="PF07731">
    <property type="entry name" value="Cu-oxidase_2"/>
    <property type="match status" value="1"/>
</dbReference>
<keyword evidence="7" id="KW-1185">Reference proteome</keyword>
<dbReference type="InterPro" id="IPR011706">
    <property type="entry name" value="Cu-oxidase_C"/>
</dbReference>
<evidence type="ECO:0000256" key="2">
    <source>
        <dbReference type="ARBA" id="ARBA00022723"/>
    </source>
</evidence>
<dbReference type="CDD" id="cd13867">
    <property type="entry name" value="CuRO_2_CueO_FtsP"/>
    <property type="match status" value="1"/>
</dbReference>
<evidence type="ECO:0000256" key="1">
    <source>
        <dbReference type="ARBA" id="ARBA00010609"/>
    </source>
</evidence>
<dbReference type="GO" id="GO:0016491">
    <property type="term" value="F:oxidoreductase activity"/>
    <property type="evidence" value="ECO:0007669"/>
    <property type="project" value="UniProtKB-KW"/>
</dbReference>
<dbReference type="InterPro" id="IPR011707">
    <property type="entry name" value="Cu-oxidase-like_N"/>
</dbReference>
<dbReference type="Proteomes" id="UP000193087">
    <property type="component" value="Unassembled WGS sequence"/>
</dbReference>
<name>A0A1X2CAY8_9MYCO</name>
<dbReference type="GeneID" id="93492624"/>
<evidence type="ECO:0008006" key="8">
    <source>
        <dbReference type="Google" id="ProtNLM"/>
    </source>
</evidence>
<keyword evidence="2" id="KW-0479">Metal-binding</keyword>
<dbReference type="InterPro" id="IPR002355">
    <property type="entry name" value="Cu_oxidase_Cu_BS"/>
</dbReference>
<comment type="caution">
    <text evidence="6">The sequence shown here is derived from an EMBL/GenBank/DDBJ whole genome shotgun (WGS) entry which is preliminary data.</text>
</comment>
<dbReference type="STRING" id="486698.AWC22_01185"/>
<dbReference type="AlphaFoldDB" id="A0A1X2CAY8"/>
<dbReference type="InterPro" id="IPR008972">
    <property type="entry name" value="Cupredoxin"/>
</dbReference>
<evidence type="ECO:0000259" key="4">
    <source>
        <dbReference type="Pfam" id="PF07731"/>
    </source>
</evidence>
<dbReference type="Pfam" id="PF07732">
    <property type="entry name" value="Cu-oxidase_3"/>
    <property type="match status" value="1"/>
</dbReference>
<dbReference type="InterPro" id="IPR045087">
    <property type="entry name" value="Cu-oxidase_fam"/>
</dbReference>
<evidence type="ECO:0000256" key="3">
    <source>
        <dbReference type="ARBA" id="ARBA00023002"/>
    </source>
</evidence>
<dbReference type="GO" id="GO:0005507">
    <property type="term" value="F:copper ion binding"/>
    <property type="evidence" value="ECO:0007669"/>
    <property type="project" value="InterPro"/>
</dbReference>
<dbReference type="PROSITE" id="PS00080">
    <property type="entry name" value="MULTICOPPER_OXIDASE2"/>
    <property type="match status" value="1"/>
</dbReference>
<feature type="domain" description="Plastocyanin-like" evidence="5">
    <location>
        <begin position="62"/>
        <end position="173"/>
    </location>
</feature>
<dbReference type="SUPFAM" id="SSF49503">
    <property type="entry name" value="Cupredoxins"/>
    <property type="match status" value="3"/>
</dbReference>
<dbReference type="CDD" id="cd04232">
    <property type="entry name" value="CuRO_1_CueO_FtsP"/>
    <property type="match status" value="1"/>
</dbReference>
<sequence>MGATLGLIGAVVGASFVYPHAHGVTFVNEDVALDRPLAIPPLLEPKLVNGEKVFSLTAQRGRTELMPGASSDTAGFNGTYLGPTIRARTGDRIRIDVQNETGEATTVHWHGMHVPAAMDGGPHQPIPPGKTWSPHWTIDNRAATLWYHPHTLGKTAQQVYSGLAGVFLIDDENTDSLGLPNTYGVDDVPLVVQDRSFDADGHLTYVRNRSQHNFGAMGDNILVNGTRGPYLDVANQLIRLRILNASNARRYNFGFSDERPFWQIATDGGLLEAPVQRSRMLLAPGERAEIVVDMRQTDQPVTLMSYAFRGAAPMYHLMRALSVGANDEYQSFKIVQLRPHRGAAPRGELPAHLNTSALLRRQDAVRTRVFRMTDRMSINGKPMDHARIDEVVRRDDIEIWELDNREALFYHPFHVHNAQFQLLDRDGKPPTEYERGWKDTVVVNPLETVRVIIRFADYADPHLPYMYHCHILEHEDMGMMGQFVVVANTSDETRIISPLVGRNGSDHGHGH</sequence>
<reference evidence="6 7" key="1">
    <citation type="submission" date="2016-01" db="EMBL/GenBank/DDBJ databases">
        <title>The new phylogeny of the genus Mycobacterium.</title>
        <authorList>
            <person name="Tarcisio F."/>
            <person name="Conor M."/>
            <person name="Antonella G."/>
            <person name="Elisabetta G."/>
            <person name="Giulia F.S."/>
            <person name="Sara T."/>
            <person name="Anna F."/>
            <person name="Clotilde B."/>
            <person name="Roberto B."/>
            <person name="Veronica D.S."/>
            <person name="Fabio R."/>
            <person name="Monica P."/>
            <person name="Olivier J."/>
            <person name="Enrico T."/>
            <person name="Nicola S."/>
        </authorList>
    </citation>
    <scope>NUCLEOTIDE SEQUENCE [LARGE SCALE GENOMIC DNA]</scope>
    <source>
        <strain evidence="6 7">DSM 45176</strain>
    </source>
</reference>
<dbReference type="EMBL" id="LQPQ01000135">
    <property type="protein sequence ID" value="ORW73175.1"/>
    <property type="molecule type" value="Genomic_DNA"/>
</dbReference>
<dbReference type="Gene3D" id="2.60.40.420">
    <property type="entry name" value="Cupredoxins - blue copper proteins"/>
    <property type="match status" value="3"/>
</dbReference>
<organism evidence="6 7">
    <name type="scientific">Mycobacterium riyadhense</name>
    <dbReference type="NCBI Taxonomy" id="486698"/>
    <lineage>
        <taxon>Bacteria</taxon>
        <taxon>Bacillati</taxon>
        <taxon>Actinomycetota</taxon>
        <taxon>Actinomycetes</taxon>
        <taxon>Mycobacteriales</taxon>
        <taxon>Mycobacteriaceae</taxon>
        <taxon>Mycobacterium</taxon>
    </lineage>
</organism>
<evidence type="ECO:0000313" key="6">
    <source>
        <dbReference type="EMBL" id="ORW73175.1"/>
    </source>
</evidence>
<proteinExistence type="inferred from homology"/>
<feature type="domain" description="Plastocyanin-like" evidence="4">
    <location>
        <begin position="372"/>
        <end position="486"/>
    </location>
</feature>
<dbReference type="CDD" id="cd13890">
    <property type="entry name" value="CuRO_3_CueO_FtsP"/>
    <property type="match status" value="1"/>
</dbReference>
<dbReference type="RefSeq" id="WP_085251580.1">
    <property type="nucleotide sequence ID" value="NZ_CAJMWI010000001.1"/>
</dbReference>
<protein>
    <recommendedName>
        <fullName evidence="8">Copper oxidase</fullName>
    </recommendedName>
</protein>
<keyword evidence="3" id="KW-0560">Oxidoreductase</keyword>
<evidence type="ECO:0000313" key="7">
    <source>
        <dbReference type="Proteomes" id="UP000193087"/>
    </source>
</evidence>